<dbReference type="Proteomes" id="UP000257109">
    <property type="component" value="Unassembled WGS sequence"/>
</dbReference>
<protein>
    <submittedName>
        <fullName evidence="1">Uncharacterized protein</fullName>
    </submittedName>
</protein>
<gene>
    <name evidence="1" type="ORF">CR513_43936</name>
</gene>
<evidence type="ECO:0000313" key="2">
    <source>
        <dbReference type="Proteomes" id="UP000257109"/>
    </source>
</evidence>
<sequence>IAVVKVLKWVQITKCGNGSSGVVSRKSQFLNSIPWMSVDGNSYGNPDPAGFGGIKGKIG</sequence>
<organism evidence="1 2">
    <name type="scientific">Mucuna pruriens</name>
    <name type="common">Velvet bean</name>
    <name type="synonym">Dolichos pruriens</name>
    <dbReference type="NCBI Taxonomy" id="157652"/>
    <lineage>
        <taxon>Eukaryota</taxon>
        <taxon>Viridiplantae</taxon>
        <taxon>Streptophyta</taxon>
        <taxon>Embryophyta</taxon>
        <taxon>Tracheophyta</taxon>
        <taxon>Spermatophyta</taxon>
        <taxon>Magnoliopsida</taxon>
        <taxon>eudicotyledons</taxon>
        <taxon>Gunneridae</taxon>
        <taxon>Pentapetalae</taxon>
        <taxon>rosids</taxon>
        <taxon>fabids</taxon>
        <taxon>Fabales</taxon>
        <taxon>Fabaceae</taxon>
        <taxon>Papilionoideae</taxon>
        <taxon>50 kb inversion clade</taxon>
        <taxon>NPAAA clade</taxon>
        <taxon>indigoferoid/millettioid clade</taxon>
        <taxon>Phaseoleae</taxon>
        <taxon>Mucuna</taxon>
    </lineage>
</organism>
<dbReference type="AlphaFoldDB" id="A0A371FCV4"/>
<reference evidence="1" key="1">
    <citation type="submission" date="2018-05" db="EMBL/GenBank/DDBJ databases">
        <title>Draft genome of Mucuna pruriens seed.</title>
        <authorList>
            <person name="Nnadi N.E."/>
            <person name="Vos R."/>
            <person name="Hasami M.H."/>
            <person name="Devisetty U.K."/>
            <person name="Aguiy J.C."/>
        </authorList>
    </citation>
    <scope>NUCLEOTIDE SEQUENCE [LARGE SCALE GENOMIC DNA]</scope>
    <source>
        <strain evidence="1">JCA_2017</strain>
    </source>
</reference>
<proteinExistence type="predicted"/>
<keyword evidence="2" id="KW-1185">Reference proteome</keyword>
<accession>A0A371FCV4</accession>
<name>A0A371FCV4_MUCPR</name>
<feature type="non-terminal residue" evidence="1">
    <location>
        <position position="59"/>
    </location>
</feature>
<feature type="non-terminal residue" evidence="1">
    <location>
        <position position="1"/>
    </location>
</feature>
<comment type="caution">
    <text evidence="1">The sequence shown here is derived from an EMBL/GenBank/DDBJ whole genome shotgun (WGS) entry which is preliminary data.</text>
</comment>
<evidence type="ECO:0000313" key="1">
    <source>
        <dbReference type="EMBL" id="RDX76111.1"/>
    </source>
</evidence>
<dbReference type="EMBL" id="QJKJ01009623">
    <property type="protein sequence ID" value="RDX76111.1"/>
    <property type="molecule type" value="Genomic_DNA"/>
</dbReference>